<dbReference type="PANTHER" id="PTHR34220">
    <property type="entry name" value="SENSOR HISTIDINE KINASE YPDA"/>
    <property type="match status" value="1"/>
</dbReference>
<keyword evidence="1" id="KW-1133">Transmembrane helix</keyword>
<keyword evidence="1" id="KW-0472">Membrane</keyword>
<keyword evidence="1" id="KW-0812">Transmembrane</keyword>
<dbReference type="InterPro" id="IPR036890">
    <property type="entry name" value="HATPase_C_sf"/>
</dbReference>
<name>A0AA95MQS7_9BACI</name>
<dbReference type="Proteomes" id="UP001178288">
    <property type="component" value="Chromosome"/>
</dbReference>
<evidence type="ECO:0000259" key="2">
    <source>
        <dbReference type="Pfam" id="PF06580"/>
    </source>
</evidence>
<dbReference type="Pfam" id="PF06580">
    <property type="entry name" value="His_kinase"/>
    <property type="match status" value="1"/>
</dbReference>
<dbReference type="Gene3D" id="3.30.565.10">
    <property type="entry name" value="Histidine kinase-like ATPase, C-terminal domain"/>
    <property type="match status" value="1"/>
</dbReference>
<evidence type="ECO:0000256" key="1">
    <source>
        <dbReference type="SAM" id="Phobius"/>
    </source>
</evidence>
<keyword evidence="4" id="KW-1185">Reference proteome</keyword>
<organism evidence="3 4">
    <name type="scientific">Neobacillus novalis</name>
    <dbReference type="NCBI Taxonomy" id="220687"/>
    <lineage>
        <taxon>Bacteria</taxon>
        <taxon>Bacillati</taxon>
        <taxon>Bacillota</taxon>
        <taxon>Bacilli</taxon>
        <taxon>Bacillales</taxon>
        <taxon>Bacillaceae</taxon>
        <taxon>Neobacillus</taxon>
    </lineage>
</organism>
<keyword evidence="3" id="KW-0418">Kinase</keyword>
<dbReference type="EMBL" id="CP126114">
    <property type="protein sequence ID" value="WHY85536.1"/>
    <property type="molecule type" value="Genomic_DNA"/>
</dbReference>
<dbReference type="PANTHER" id="PTHR34220:SF7">
    <property type="entry name" value="SENSOR HISTIDINE KINASE YPDA"/>
    <property type="match status" value="1"/>
</dbReference>
<evidence type="ECO:0000313" key="3">
    <source>
        <dbReference type="EMBL" id="WHY85536.1"/>
    </source>
</evidence>
<dbReference type="KEGG" id="nnv:QNH39_23475"/>
<keyword evidence="3" id="KW-0808">Transferase</keyword>
<sequence>MFVLVMFLGVLLPIVGFVVLMMLGWLDQELDVLELENIKVRLEKELQESEYRQLAERIQPHFLFNALNAFLSLSRIGRHRDMTKGLEQFSLFLRYRYQDHEVLVPFSTELEHTKNYLAVQQLRFGQRLLVTYEIDTNLLECKIPPYTLQTFVENAFKHGLEKKAGDKLLTIAFEREGNWVSLKVFDNGPDRILEPAYWKGTGLHNIEKRFQLLFDLPSTIRLAETKDGRTLAHAYWPYIPGDD</sequence>
<dbReference type="GO" id="GO:0000155">
    <property type="term" value="F:phosphorelay sensor kinase activity"/>
    <property type="evidence" value="ECO:0007669"/>
    <property type="project" value="InterPro"/>
</dbReference>
<feature type="domain" description="Signal transduction histidine kinase internal region" evidence="2">
    <location>
        <begin position="50"/>
        <end position="128"/>
    </location>
</feature>
<dbReference type="SUPFAM" id="SSF55874">
    <property type="entry name" value="ATPase domain of HSP90 chaperone/DNA topoisomerase II/histidine kinase"/>
    <property type="match status" value="1"/>
</dbReference>
<evidence type="ECO:0000313" key="4">
    <source>
        <dbReference type="Proteomes" id="UP001178288"/>
    </source>
</evidence>
<reference evidence="3" key="1">
    <citation type="submission" date="2023-05" db="EMBL/GenBank/DDBJ databases">
        <title>Comparative genomics of Bacillaceae isolates and their secondary metabolite potential.</title>
        <authorList>
            <person name="Song L."/>
            <person name="Nielsen L.J."/>
            <person name="Mohite O."/>
            <person name="Xu X."/>
            <person name="Weber T."/>
            <person name="Kovacs A.T."/>
        </authorList>
    </citation>
    <scope>NUCLEOTIDE SEQUENCE</scope>
    <source>
        <strain evidence="3">XLM17</strain>
    </source>
</reference>
<gene>
    <name evidence="3" type="ORF">QNH39_23475</name>
</gene>
<feature type="transmembrane region" description="Helical" evidence="1">
    <location>
        <begin position="6"/>
        <end position="26"/>
    </location>
</feature>
<accession>A0AA95MQS7</accession>
<dbReference type="GO" id="GO:0016020">
    <property type="term" value="C:membrane"/>
    <property type="evidence" value="ECO:0007669"/>
    <property type="project" value="InterPro"/>
</dbReference>
<dbReference type="InterPro" id="IPR050640">
    <property type="entry name" value="Bact_2-comp_sensor_kinase"/>
</dbReference>
<protein>
    <submittedName>
        <fullName evidence="3">Histidine kinase</fullName>
    </submittedName>
</protein>
<dbReference type="AlphaFoldDB" id="A0AA95MQS7"/>
<dbReference type="RefSeq" id="WP_066092143.1">
    <property type="nucleotide sequence ID" value="NZ_CP126114.1"/>
</dbReference>
<proteinExistence type="predicted"/>
<dbReference type="InterPro" id="IPR010559">
    <property type="entry name" value="Sig_transdc_His_kin_internal"/>
</dbReference>